<keyword evidence="7" id="KW-1185">Reference proteome</keyword>
<proteinExistence type="inferred from homology"/>
<dbReference type="InterPro" id="IPR001503">
    <property type="entry name" value="Glyco_trans_10"/>
</dbReference>
<evidence type="ECO:0000313" key="6">
    <source>
        <dbReference type="EMBL" id="MSS58177.1"/>
    </source>
</evidence>
<reference evidence="6 7" key="1">
    <citation type="submission" date="2019-08" db="EMBL/GenBank/DDBJ databases">
        <title>In-depth cultivation of the pig gut microbiome towards novel bacterial diversity and tailored functional studies.</title>
        <authorList>
            <person name="Wylensek D."/>
            <person name="Hitch T.C.A."/>
            <person name="Clavel T."/>
        </authorList>
    </citation>
    <scope>NUCLEOTIDE SEQUENCE [LARGE SCALE GENOMIC DNA]</scope>
    <source>
        <strain evidence="6 7">Oil+RF-744-GAM-WT-6</strain>
    </source>
</reference>
<evidence type="ECO:0000259" key="4">
    <source>
        <dbReference type="Pfam" id="PF00852"/>
    </source>
</evidence>
<dbReference type="GO" id="GO:0008417">
    <property type="term" value="F:fucosyltransferase activity"/>
    <property type="evidence" value="ECO:0007669"/>
    <property type="project" value="InterPro"/>
</dbReference>
<feature type="domain" description="Fucosyltransferase C-terminal" evidence="4">
    <location>
        <begin position="125"/>
        <end position="248"/>
    </location>
</feature>
<dbReference type="PANTHER" id="PTHR11929">
    <property type="entry name" value="ALPHA- 1,3 -FUCOSYLTRANSFERASE"/>
    <property type="match status" value="1"/>
</dbReference>
<dbReference type="GO" id="GO:0016020">
    <property type="term" value="C:membrane"/>
    <property type="evidence" value="ECO:0007669"/>
    <property type="project" value="InterPro"/>
</dbReference>
<dbReference type="Proteomes" id="UP000461880">
    <property type="component" value="Unassembled WGS sequence"/>
</dbReference>
<dbReference type="InterPro" id="IPR041058">
    <property type="entry name" value="FucT_N"/>
</dbReference>
<dbReference type="Gene3D" id="3.40.50.11660">
    <property type="entry name" value="Glycosyl transferase family 10, C-terminal domain"/>
    <property type="match status" value="1"/>
</dbReference>
<comment type="similarity">
    <text evidence="1">Belongs to the glycosyltransferase 10 family.</text>
</comment>
<accession>A0A7X2NRH4</accession>
<evidence type="ECO:0000313" key="7">
    <source>
        <dbReference type="Proteomes" id="UP000461880"/>
    </source>
</evidence>
<dbReference type="EMBL" id="VUMN01000007">
    <property type="protein sequence ID" value="MSS58177.1"/>
    <property type="molecule type" value="Genomic_DNA"/>
</dbReference>
<protein>
    <submittedName>
        <fullName evidence="6">Glycosyltransferase</fullName>
    </submittedName>
</protein>
<feature type="domain" description="Alpha-(1,3)-fucosyltransferase FucT N-terminal" evidence="5">
    <location>
        <begin position="11"/>
        <end position="99"/>
    </location>
</feature>
<dbReference type="Pfam" id="PF18025">
    <property type="entry name" value="FucT_N"/>
    <property type="match status" value="1"/>
</dbReference>
<keyword evidence="2" id="KW-0328">Glycosyltransferase</keyword>
<dbReference type="RefSeq" id="WP_154503808.1">
    <property type="nucleotide sequence ID" value="NZ_VUMN01000007.1"/>
</dbReference>
<organism evidence="6 7">
    <name type="scientific">Stecheria intestinalis</name>
    <dbReference type="NCBI Taxonomy" id="2606630"/>
    <lineage>
        <taxon>Bacteria</taxon>
        <taxon>Bacillati</taxon>
        <taxon>Bacillota</taxon>
        <taxon>Erysipelotrichia</taxon>
        <taxon>Erysipelotrichales</taxon>
        <taxon>Erysipelotrichaceae</taxon>
        <taxon>Stecheria</taxon>
    </lineage>
</organism>
<evidence type="ECO:0000256" key="2">
    <source>
        <dbReference type="ARBA" id="ARBA00022676"/>
    </source>
</evidence>
<dbReference type="InterPro" id="IPR038577">
    <property type="entry name" value="GT10-like_C_sf"/>
</dbReference>
<dbReference type="SUPFAM" id="SSF53756">
    <property type="entry name" value="UDP-Glycosyltransferase/glycogen phosphorylase"/>
    <property type="match status" value="1"/>
</dbReference>
<dbReference type="InterPro" id="IPR055270">
    <property type="entry name" value="Glyco_tran_10_C"/>
</dbReference>
<evidence type="ECO:0000256" key="3">
    <source>
        <dbReference type="ARBA" id="ARBA00022679"/>
    </source>
</evidence>
<gene>
    <name evidence="6" type="ORF">FYJ51_04575</name>
</gene>
<dbReference type="AlphaFoldDB" id="A0A7X2NRH4"/>
<comment type="caution">
    <text evidence="6">The sequence shown here is derived from an EMBL/GenBank/DDBJ whole genome shotgun (WGS) entry which is preliminary data.</text>
</comment>
<evidence type="ECO:0000256" key="1">
    <source>
        <dbReference type="ARBA" id="ARBA00008919"/>
    </source>
</evidence>
<evidence type="ECO:0000259" key="5">
    <source>
        <dbReference type="Pfam" id="PF18025"/>
    </source>
</evidence>
<dbReference type="PANTHER" id="PTHR11929:SF194">
    <property type="entry name" value="ALPHA-(1,3)-FUCOSYLTRANSFERASE 10"/>
    <property type="match status" value="1"/>
</dbReference>
<dbReference type="Pfam" id="PF00852">
    <property type="entry name" value="Glyco_transf_10"/>
    <property type="match status" value="1"/>
</dbReference>
<name>A0A7X2NRH4_9FIRM</name>
<keyword evidence="3 6" id="KW-0808">Transferase</keyword>
<sequence length="340" mass="41020">MGEKRRKIRLQFADFNPAFDREHNDFIRFLRERYDVELTDHPDYVIYSVFGYQHLDYDCIRIFYTGECVVPDFNECDYAFGFDRISFGDRYRRIPFYLLHEYRKGYLDLLKERRIVTREEWRSRKFCNFVVSNCFAEDVRAQFYQKLSTYKQVDSGGRYLNNVGGPIENKESFQKDYRFSIAFENTSYKGYLTEKIVDAFRAYTIPIYYGDPDVSLDFNAKAFINCHDFSDFDDVIAYVKQVDADEDLALEILNQNPIQDRKNPYELKDFLYEIFDRDLKEAGRRPHSINVRQYEAMLKRHRFFEHEIYRPYRKIANTMKRLETGTILRRPGSTDEQNNR</sequence>